<dbReference type="Pfam" id="PF00175">
    <property type="entry name" value="NAD_binding_1"/>
    <property type="match status" value="1"/>
</dbReference>
<comment type="function">
    <text evidence="17">Is involved in NO detoxification in an aerobic process, termed nitric oxide dioxygenase (NOD) reaction that utilizes O(2) and NAD(P)H to convert NO to nitrate, which protects the bacterium from various noxious nitrogen compounds. Therefore, plays a central role in the inducible response to nitrosative stress.</text>
</comment>
<evidence type="ECO:0000256" key="13">
    <source>
        <dbReference type="ARBA" id="ARBA00022857"/>
    </source>
</evidence>
<dbReference type="AlphaFoldDB" id="A0A939DE30"/>
<dbReference type="Gene3D" id="1.10.490.10">
    <property type="entry name" value="Globins"/>
    <property type="match status" value="1"/>
</dbReference>
<evidence type="ECO:0000256" key="18">
    <source>
        <dbReference type="ARBA" id="ARBA00030024"/>
    </source>
</evidence>
<sequence>MLDAATVATIKATVPAVKAHAEQITQCFYPLMFERYPEVIPYFNQSHQGTGSQARALANAVVAYGANIDALGNLDEAVSRIVHKHCALGIQPHQYDIVGECLLAAIAEVLGEAATEEVLAAWGAAYGQLAGLLIEAEEAVYAANAAQPGGWRGERRFELVEKVPESAVITSFYFRPADGGELPRFRPGQFLTLVLDIDGQSVRRNYSLSDAPGRDYFRISVKREPEGLVSGYLHDTLQPGDSVNILPPCGDFVLRDNGKPLVLLTGGVGITPAISMLNSALPSGRGIHFIHAALNSQVHAFRAHVDELAAANSHVHACYVYNEPSADCEPHARGFVSAELVAEQLGDERDVEFYFLGPKPFMQQARRIASSLGVPEDQVHFEFFGPAEELAS</sequence>
<evidence type="ECO:0000256" key="19">
    <source>
        <dbReference type="ARBA" id="ARBA00030929"/>
    </source>
</evidence>
<evidence type="ECO:0000256" key="15">
    <source>
        <dbReference type="ARBA" id="ARBA00023004"/>
    </source>
</evidence>
<accession>A0A939DE30</accession>
<dbReference type="GO" id="GO:0019825">
    <property type="term" value="F:oxygen binding"/>
    <property type="evidence" value="ECO:0007669"/>
    <property type="project" value="InterPro"/>
</dbReference>
<dbReference type="Proteomes" id="UP000664303">
    <property type="component" value="Unassembled WGS sequence"/>
</dbReference>
<dbReference type="InterPro" id="IPR039261">
    <property type="entry name" value="FNR_nucleotide-bd"/>
</dbReference>
<evidence type="ECO:0000256" key="16">
    <source>
        <dbReference type="ARBA" id="ARBA00023027"/>
    </source>
</evidence>
<dbReference type="FunFam" id="1.10.490.10:FF:000003">
    <property type="entry name" value="Flavohemoprotein"/>
    <property type="match status" value="1"/>
</dbReference>
<dbReference type="EMBL" id="JAFKCZ010000005">
    <property type="protein sequence ID" value="MBN7796565.1"/>
    <property type="molecule type" value="Genomic_DNA"/>
</dbReference>
<dbReference type="GO" id="GO:0046210">
    <property type="term" value="P:nitric oxide catabolic process"/>
    <property type="evidence" value="ECO:0007669"/>
    <property type="project" value="TreeGrafter"/>
</dbReference>
<keyword evidence="10" id="KW-0285">Flavoprotein</keyword>
<dbReference type="GO" id="GO:0046872">
    <property type="term" value="F:metal ion binding"/>
    <property type="evidence" value="ECO:0007669"/>
    <property type="project" value="UniProtKB-KW"/>
</dbReference>
<evidence type="ECO:0000256" key="17">
    <source>
        <dbReference type="ARBA" id="ARBA00025094"/>
    </source>
</evidence>
<evidence type="ECO:0000256" key="21">
    <source>
        <dbReference type="ARBA" id="ARBA00048649"/>
    </source>
</evidence>
<reference evidence="26" key="1">
    <citation type="submission" date="2021-02" db="EMBL/GenBank/DDBJ databases">
        <title>PHA producing bacteria isolated from coastal sediment in Guangdong, Shenzhen.</title>
        <authorList>
            <person name="Zheng W."/>
            <person name="Yu S."/>
            <person name="Huang Y."/>
        </authorList>
    </citation>
    <scope>NUCLEOTIDE SEQUENCE</scope>
    <source>
        <strain evidence="26">TN14-10</strain>
    </source>
</reference>
<dbReference type="InterPro" id="IPR008333">
    <property type="entry name" value="Cbr1-like_FAD-bd_dom"/>
</dbReference>
<dbReference type="InterPro" id="IPR000971">
    <property type="entry name" value="Globin"/>
</dbReference>
<dbReference type="CDD" id="cd06184">
    <property type="entry name" value="flavohem_like_fad_nad_binding"/>
    <property type="match status" value="1"/>
</dbReference>
<dbReference type="PROSITE" id="PS01033">
    <property type="entry name" value="GLOBIN"/>
    <property type="match status" value="1"/>
</dbReference>
<evidence type="ECO:0000256" key="4">
    <source>
        <dbReference type="ARBA" id="ARBA00008414"/>
    </source>
</evidence>
<proteinExistence type="inferred from homology"/>
<comment type="similarity">
    <text evidence="4">Belongs to the globin family. Two-domain flavohemoproteins subfamily.</text>
</comment>
<dbReference type="SUPFAM" id="SSF63380">
    <property type="entry name" value="Riboflavin synthase domain-like"/>
    <property type="match status" value="1"/>
</dbReference>
<keyword evidence="16" id="KW-0520">NAD</keyword>
<keyword evidence="11" id="KW-0479">Metal-binding</keyword>
<dbReference type="InterPro" id="IPR017938">
    <property type="entry name" value="Riboflavin_synthase-like_b-brl"/>
</dbReference>
<dbReference type="NCBIfam" id="NF009805">
    <property type="entry name" value="PRK13289.1"/>
    <property type="match status" value="1"/>
</dbReference>
<dbReference type="GO" id="GO:0005344">
    <property type="term" value="F:oxygen carrier activity"/>
    <property type="evidence" value="ECO:0007669"/>
    <property type="project" value="UniProtKB-KW"/>
</dbReference>
<dbReference type="PANTHER" id="PTHR43396">
    <property type="entry name" value="FLAVOHEMOPROTEIN"/>
    <property type="match status" value="1"/>
</dbReference>
<evidence type="ECO:0000313" key="26">
    <source>
        <dbReference type="EMBL" id="MBN7796565.1"/>
    </source>
</evidence>
<dbReference type="PRINTS" id="PR00409">
    <property type="entry name" value="PHDIOXRDTASE"/>
</dbReference>
<evidence type="ECO:0000256" key="23">
    <source>
        <dbReference type="RuleBase" id="RU000356"/>
    </source>
</evidence>
<evidence type="ECO:0000256" key="22">
    <source>
        <dbReference type="ARBA" id="ARBA00049433"/>
    </source>
</evidence>
<evidence type="ECO:0000256" key="3">
    <source>
        <dbReference type="ARBA" id="ARBA00006401"/>
    </source>
</evidence>
<dbReference type="GO" id="GO:0020037">
    <property type="term" value="F:heme binding"/>
    <property type="evidence" value="ECO:0007669"/>
    <property type="project" value="InterPro"/>
</dbReference>
<keyword evidence="7" id="KW-0216">Detoxification</keyword>
<keyword evidence="9 23" id="KW-0561">Oxygen transport</keyword>
<dbReference type="Pfam" id="PF00042">
    <property type="entry name" value="Globin"/>
    <property type="match status" value="1"/>
</dbReference>
<dbReference type="SUPFAM" id="SSF46458">
    <property type="entry name" value="Globin-like"/>
    <property type="match status" value="1"/>
</dbReference>
<comment type="cofactor">
    <cofactor evidence="1">
        <name>heme b</name>
        <dbReference type="ChEBI" id="CHEBI:60344"/>
    </cofactor>
</comment>
<dbReference type="InterPro" id="IPR001433">
    <property type="entry name" value="OxRdtase_FAD/NAD-bd"/>
</dbReference>
<keyword evidence="14 26" id="KW-0560">Oxidoreductase</keyword>
<evidence type="ECO:0000256" key="7">
    <source>
        <dbReference type="ARBA" id="ARBA00022575"/>
    </source>
</evidence>
<evidence type="ECO:0000256" key="5">
    <source>
        <dbReference type="ARBA" id="ARBA00012229"/>
    </source>
</evidence>
<dbReference type="Gene3D" id="2.40.30.10">
    <property type="entry name" value="Translation factors"/>
    <property type="match status" value="1"/>
</dbReference>
<evidence type="ECO:0000256" key="1">
    <source>
        <dbReference type="ARBA" id="ARBA00001970"/>
    </source>
</evidence>
<dbReference type="PROSITE" id="PS51384">
    <property type="entry name" value="FAD_FR"/>
    <property type="match status" value="1"/>
</dbReference>
<evidence type="ECO:0000259" key="24">
    <source>
        <dbReference type="PROSITE" id="PS01033"/>
    </source>
</evidence>
<comment type="caution">
    <text evidence="26">The sequence shown here is derived from an EMBL/GenBank/DDBJ whole genome shotgun (WGS) entry which is preliminary data.</text>
</comment>
<keyword evidence="13" id="KW-0521">NADP</keyword>
<evidence type="ECO:0000256" key="11">
    <source>
        <dbReference type="ARBA" id="ARBA00022723"/>
    </source>
</evidence>
<dbReference type="SUPFAM" id="SSF52343">
    <property type="entry name" value="Ferredoxin reductase-like, C-terminal NADP-linked domain"/>
    <property type="match status" value="1"/>
</dbReference>
<dbReference type="FunFam" id="2.40.30.10:FF:000034">
    <property type="entry name" value="Flavohemoprotein"/>
    <property type="match status" value="1"/>
</dbReference>
<comment type="cofactor">
    <cofactor evidence="2">
        <name>FAD</name>
        <dbReference type="ChEBI" id="CHEBI:57692"/>
    </cofactor>
</comment>
<evidence type="ECO:0000256" key="12">
    <source>
        <dbReference type="ARBA" id="ARBA00022827"/>
    </source>
</evidence>
<dbReference type="GO" id="GO:0071949">
    <property type="term" value="F:FAD binding"/>
    <property type="evidence" value="ECO:0007669"/>
    <property type="project" value="TreeGrafter"/>
</dbReference>
<organism evidence="26 27">
    <name type="scientific">Parahaliea mediterranea</name>
    <dbReference type="NCBI Taxonomy" id="651086"/>
    <lineage>
        <taxon>Bacteria</taxon>
        <taxon>Pseudomonadati</taxon>
        <taxon>Pseudomonadota</taxon>
        <taxon>Gammaproteobacteria</taxon>
        <taxon>Cellvibrionales</taxon>
        <taxon>Halieaceae</taxon>
        <taxon>Parahaliea</taxon>
    </lineage>
</organism>
<evidence type="ECO:0000313" key="27">
    <source>
        <dbReference type="Proteomes" id="UP000664303"/>
    </source>
</evidence>
<keyword evidence="8 23" id="KW-0349">Heme</keyword>
<feature type="domain" description="Globin" evidence="24">
    <location>
        <begin position="1"/>
        <end position="138"/>
    </location>
</feature>
<dbReference type="Gene3D" id="3.40.50.80">
    <property type="entry name" value="Nucleotide-binding domain of ferredoxin-NADP reductase (FNR) module"/>
    <property type="match status" value="1"/>
</dbReference>
<feature type="domain" description="FAD-binding FR-type" evidence="25">
    <location>
        <begin position="152"/>
        <end position="255"/>
    </location>
</feature>
<dbReference type="GO" id="GO:0009636">
    <property type="term" value="P:response to toxic substance"/>
    <property type="evidence" value="ECO:0007669"/>
    <property type="project" value="UniProtKB-KW"/>
</dbReference>
<name>A0A939DE30_9GAMM</name>
<comment type="catalytic activity">
    <reaction evidence="22">
        <text>2 nitric oxide + NADPH + 2 O2 = 2 nitrate + NADP(+) + H(+)</text>
        <dbReference type="Rhea" id="RHEA:19465"/>
        <dbReference type="ChEBI" id="CHEBI:15378"/>
        <dbReference type="ChEBI" id="CHEBI:15379"/>
        <dbReference type="ChEBI" id="CHEBI:16480"/>
        <dbReference type="ChEBI" id="CHEBI:17632"/>
        <dbReference type="ChEBI" id="CHEBI:57783"/>
        <dbReference type="ChEBI" id="CHEBI:58349"/>
        <dbReference type="EC" id="1.14.12.17"/>
    </reaction>
</comment>
<keyword evidence="27" id="KW-1185">Reference proteome</keyword>
<dbReference type="Pfam" id="PF00970">
    <property type="entry name" value="FAD_binding_6"/>
    <property type="match status" value="1"/>
</dbReference>
<evidence type="ECO:0000256" key="20">
    <source>
        <dbReference type="ARBA" id="ARBA00033187"/>
    </source>
</evidence>
<evidence type="ECO:0000256" key="8">
    <source>
        <dbReference type="ARBA" id="ARBA00022617"/>
    </source>
</evidence>
<comment type="similarity">
    <text evidence="3">In the C-terminal section; belongs to the flavoprotein pyridine nucleotide cytochrome reductase family.</text>
</comment>
<gene>
    <name evidence="26" type="primary">hmpA</name>
    <name evidence="26" type="ORF">JYP50_08185</name>
</gene>
<dbReference type="InterPro" id="IPR012292">
    <property type="entry name" value="Globin/Proto"/>
</dbReference>
<comment type="catalytic activity">
    <reaction evidence="21">
        <text>2 nitric oxide + NADH + 2 O2 = 2 nitrate + NAD(+) + H(+)</text>
        <dbReference type="Rhea" id="RHEA:19469"/>
        <dbReference type="ChEBI" id="CHEBI:15378"/>
        <dbReference type="ChEBI" id="CHEBI:15379"/>
        <dbReference type="ChEBI" id="CHEBI:16480"/>
        <dbReference type="ChEBI" id="CHEBI:17632"/>
        <dbReference type="ChEBI" id="CHEBI:57540"/>
        <dbReference type="ChEBI" id="CHEBI:57945"/>
        <dbReference type="EC" id="1.14.12.17"/>
    </reaction>
</comment>
<protein>
    <recommendedName>
        <fullName evidence="6">Flavohemoprotein</fullName>
        <ecNumber evidence="5">1.14.12.17</ecNumber>
    </recommendedName>
    <alternativeName>
        <fullName evidence="19">Flavohemoglobin</fullName>
    </alternativeName>
    <alternativeName>
        <fullName evidence="18">Hemoglobin-like protein</fullName>
    </alternativeName>
    <alternativeName>
        <fullName evidence="20">Nitric oxide dioxygenase</fullName>
    </alternativeName>
</protein>
<keyword evidence="12" id="KW-0274">FAD</keyword>
<evidence type="ECO:0000256" key="6">
    <source>
        <dbReference type="ARBA" id="ARBA00014637"/>
    </source>
</evidence>
<dbReference type="RefSeq" id="WP_206560008.1">
    <property type="nucleotide sequence ID" value="NZ_JAFKCZ010000005.1"/>
</dbReference>
<keyword evidence="23" id="KW-0813">Transport</keyword>
<dbReference type="InterPro" id="IPR009050">
    <property type="entry name" value="Globin-like_sf"/>
</dbReference>
<dbReference type="GO" id="GO:0071500">
    <property type="term" value="P:cellular response to nitrosative stress"/>
    <property type="evidence" value="ECO:0007669"/>
    <property type="project" value="TreeGrafter"/>
</dbReference>
<evidence type="ECO:0000259" key="25">
    <source>
        <dbReference type="PROSITE" id="PS51384"/>
    </source>
</evidence>
<evidence type="ECO:0000256" key="9">
    <source>
        <dbReference type="ARBA" id="ARBA00022621"/>
    </source>
</evidence>
<dbReference type="GO" id="GO:0008941">
    <property type="term" value="F:nitric oxide dioxygenase NAD(P)H activity"/>
    <property type="evidence" value="ECO:0007669"/>
    <property type="project" value="UniProtKB-EC"/>
</dbReference>
<evidence type="ECO:0000256" key="14">
    <source>
        <dbReference type="ARBA" id="ARBA00023002"/>
    </source>
</evidence>
<evidence type="ECO:0000256" key="10">
    <source>
        <dbReference type="ARBA" id="ARBA00022630"/>
    </source>
</evidence>
<keyword evidence="15" id="KW-0408">Iron</keyword>
<dbReference type="EC" id="1.14.12.17" evidence="5"/>
<dbReference type="InterPro" id="IPR017927">
    <property type="entry name" value="FAD-bd_FR_type"/>
</dbReference>
<evidence type="ECO:0000256" key="2">
    <source>
        <dbReference type="ARBA" id="ARBA00001974"/>
    </source>
</evidence>
<dbReference type="PANTHER" id="PTHR43396:SF3">
    <property type="entry name" value="FLAVOHEMOPROTEIN"/>
    <property type="match status" value="1"/>
</dbReference>